<reference evidence="2 3" key="1">
    <citation type="journal article" date="2007" name="Virology">
        <title>Sequence and annotation of the 314-kb MT325 and the 321-kb FR483 viruses that infect Chlorella Pbi.</title>
        <authorList>
            <person name="Fitzgerald L.A."/>
            <person name="Graves M.V."/>
            <person name="Li X."/>
            <person name="Feldblyum T."/>
            <person name="Hartigan J."/>
            <person name="Van Etten J.L."/>
        </authorList>
    </citation>
    <scope>NUCLEOTIDE SEQUENCE [LARGE SCALE GENOMIC DNA]</scope>
    <source>
        <strain evidence="2 3">MT325</strain>
    </source>
</reference>
<gene>
    <name evidence="2" type="primary">M178L</name>
    <name evidence="2" type="ORF">MT325_M178L</name>
</gene>
<organism evidence="2 3">
    <name type="scientific">Paramecium bursaria Chlorella virus MT325</name>
    <name type="common">PBCV-MT325</name>
    <dbReference type="NCBI Taxonomy" id="346932"/>
    <lineage>
        <taxon>Viruses</taxon>
        <taxon>Varidnaviria</taxon>
        <taxon>Bamfordvirae</taxon>
        <taxon>Nucleocytoviricota</taxon>
        <taxon>Megaviricetes</taxon>
        <taxon>Algavirales</taxon>
        <taxon>Phycodnaviridae</taxon>
        <taxon>Chlorovirus</taxon>
        <taxon>Chlorovirus conductrix</taxon>
        <taxon>Paramecium bursaria Chlorella virus A1</taxon>
    </lineage>
</organism>
<evidence type="ECO:0000256" key="1">
    <source>
        <dbReference type="SAM" id="MobiDB-lite"/>
    </source>
</evidence>
<feature type="compositionally biased region" description="Low complexity" evidence="1">
    <location>
        <begin position="206"/>
        <end position="220"/>
    </location>
</feature>
<dbReference type="Proteomes" id="UP000246715">
    <property type="component" value="Segment"/>
</dbReference>
<feature type="region of interest" description="Disordered" evidence="1">
    <location>
        <begin position="201"/>
        <end position="220"/>
    </location>
</feature>
<organismHost>
    <name type="scientific">Paramecium bursaria</name>
    <dbReference type="NCBI Taxonomy" id="74790"/>
</organismHost>
<protein>
    <submittedName>
        <fullName evidence="2">Uncharacterized protein M178L</fullName>
    </submittedName>
</protein>
<dbReference type="EMBL" id="DQ491001">
    <property type="protein sequence ID" value="ABT13732.1"/>
    <property type="molecule type" value="Genomic_DNA"/>
</dbReference>
<sequence length="220" mass="25945">MKPKLAVLFAGRASCYEHSHSWFQALTKKYDVDFYCSINSELTEYYKEFVKLFKVKKYNFEKTDLNNRLSMFYNIKKAFDLIPTDEYDVVMYTRTDTLFEQNFSLDIPGDDNIVFIPDGEDYEGINDRFAFGTQKAMYKFTRVYENLDEYALASGEELRPETLLLHHVNTMGLNIQRFPMSTVLNPKRHPLRHQHRQQHRKFHAQISSSIPSSSYSIPSM</sequence>
<evidence type="ECO:0000313" key="3">
    <source>
        <dbReference type="Proteomes" id="UP000246715"/>
    </source>
</evidence>
<accession>A7ITQ8</accession>
<evidence type="ECO:0000313" key="2">
    <source>
        <dbReference type="EMBL" id="ABT13732.1"/>
    </source>
</evidence>
<proteinExistence type="predicted"/>
<name>A7ITQ8_PBCVM</name>